<protein>
    <submittedName>
        <fullName evidence="2">Uncharacterized protein</fullName>
    </submittedName>
</protein>
<feature type="coiled-coil region" evidence="1">
    <location>
        <begin position="96"/>
        <end position="147"/>
    </location>
</feature>
<sequence>MSKKKLFNEDPQRFIFDDKSLKISSPKLLSPSNLSKSSNGSYLNVSDRPDFGKANNGEFVDLNSSFTTVLSTQDTADYDINSYSKQDYDLMRKWLVQEVEEIKAYYKQKIAELSEKELDLIKRNELLDEKEAELKKEALLIKDEKLKIIRQKECYQRVMNQRKEEQNKFKEQITNLLADIIAHKEINDERPITPISPYVRNWEEDYSPRKFSLSKSKSLLLENPLTPNRNASTTPDISISSAKGGWSSFQGDIFDSNIDQLQEQLKTLELQKAASGSNVDAFDVKINRLKTQISNEKSKKIISISNSKCNRVRRGMTFVEKYSDHLDATHAITKNTSTLYIDSPGQSDISFDEKASHSRSISPFNLDLSFDGVINDPNKTKVLTNLSISMLLPNKEEKTLDISTEKWKKKGWIAVPNVQSLIPKPPKKLTPLEEKQKVLDEEIEKHKKTISELKSKASQLELEGRDLRKKLNIYEDKEKKLDSYLKSLVQLVEMHIEFM</sequence>
<name>A0AAU9J6L2_9CILI</name>
<reference evidence="2" key="1">
    <citation type="submission" date="2021-09" db="EMBL/GenBank/DDBJ databases">
        <authorList>
            <consortium name="AG Swart"/>
            <person name="Singh M."/>
            <person name="Singh A."/>
            <person name="Seah K."/>
            <person name="Emmerich C."/>
        </authorList>
    </citation>
    <scope>NUCLEOTIDE SEQUENCE</scope>
    <source>
        <strain evidence="2">ATCC30299</strain>
    </source>
</reference>
<accession>A0AAU9J6L2</accession>
<organism evidence="2 3">
    <name type="scientific">Blepharisma stoltei</name>
    <dbReference type="NCBI Taxonomy" id="1481888"/>
    <lineage>
        <taxon>Eukaryota</taxon>
        <taxon>Sar</taxon>
        <taxon>Alveolata</taxon>
        <taxon>Ciliophora</taxon>
        <taxon>Postciliodesmatophora</taxon>
        <taxon>Heterotrichea</taxon>
        <taxon>Heterotrichida</taxon>
        <taxon>Blepharismidae</taxon>
        <taxon>Blepharisma</taxon>
    </lineage>
</organism>
<dbReference type="Proteomes" id="UP001162131">
    <property type="component" value="Unassembled WGS sequence"/>
</dbReference>
<evidence type="ECO:0000313" key="3">
    <source>
        <dbReference type="Proteomes" id="UP001162131"/>
    </source>
</evidence>
<keyword evidence="1" id="KW-0175">Coiled coil</keyword>
<dbReference type="AlphaFoldDB" id="A0AAU9J6L2"/>
<comment type="caution">
    <text evidence="2">The sequence shown here is derived from an EMBL/GenBank/DDBJ whole genome shotgun (WGS) entry which is preliminary data.</text>
</comment>
<gene>
    <name evidence="2" type="ORF">BSTOLATCC_MIC27496</name>
</gene>
<feature type="coiled-coil region" evidence="1">
    <location>
        <begin position="251"/>
        <end position="278"/>
    </location>
</feature>
<feature type="coiled-coil region" evidence="1">
    <location>
        <begin position="436"/>
        <end position="477"/>
    </location>
</feature>
<evidence type="ECO:0000256" key="1">
    <source>
        <dbReference type="SAM" id="Coils"/>
    </source>
</evidence>
<evidence type="ECO:0000313" key="2">
    <source>
        <dbReference type="EMBL" id="CAG9320920.1"/>
    </source>
</evidence>
<proteinExistence type="predicted"/>
<keyword evidence="3" id="KW-1185">Reference proteome</keyword>
<dbReference type="EMBL" id="CAJZBQ010000027">
    <property type="protein sequence ID" value="CAG9320920.1"/>
    <property type="molecule type" value="Genomic_DNA"/>
</dbReference>